<gene>
    <name evidence="5" type="ORF">HW115_01850</name>
</gene>
<feature type="compositionally biased region" description="Polar residues" evidence="3">
    <location>
        <begin position="399"/>
        <end position="411"/>
    </location>
</feature>
<dbReference type="Proteomes" id="UP000557872">
    <property type="component" value="Unassembled WGS sequence"/>
</dbReference>
<organism evidence="5 6">
    <name type="scientific">Oceaniferula marina</name>
    <dbReference type="NCBI Taxonomy" id="2748318"/>
    <lineage>
        <taxon>Bacteria</taxon>
        <taxon>Pseudomonadati</taxon>
        <taxon>Verrucomicrobiota</taxon>
        <taxon>Verrucomicrobiia</taxon>
        <taxon>Verrucomicrobiales</taxon>
        <taxon>Verrucomicrobiaceae</taxon>
        <taxon>Oceaniferula</taxon>
    </lineage>
</organism>
<dbReference type="RefSeq" id="WP_178930873.1">
    <property type="nucleotide sequence ID" value="NZ_JACBAZ010000001.1"/>
</dbReference>
<dbReference type="Gene3D" id="2.40.50.100">
    <property type="match status" value="1"/>
</dbReference>
<keyword evidence="4" id="KW-0812">Transmembrane</keyword>
<evidence type="ECO:0000313" key="5">
    <source>
        <dbReference type="EMBL" id="NWK54337.1"/>
    </source>
</evidence>
<evidence type="ECO:0000256" key="3">
    <source>
        <dbReference type="SAM" id="MobiDB-lite"/>
    </source>
</evidence>
<name>A0A851GGS2_9BACT</name>
<evidence type="ECO:0000256" key="2">
    <source>
        <dbReference type="SAM" id="Coils"/>
    </source>
</evidence>
<keyword evidence="4" id="KW-0472">Membrane</keyword>
<evidence type="ECO:0000256" key="1">
    <source>
        <dbReference type="ARBA" id="ARBA00009477"/>
    </source>
</evidence>
<sequence length="411" mass="44805">MHALKKILSLGLIPLVILALGGSVVIYLIKTKPEPKRAIPPQIIAHVEVINSQTDTHTPWIDTYGTVRSYYETEISSLVAGEIVSISPRFQTGESVRKGDVLVEINTADYLAAIALQKANIAKAKETLLTEQARGRIARSDWQSSGRKLEDASPYTLRVPQQEAAQAAVDSAEAALAKAELDLKRTKVTAPYDAIVQERLASPGSIVGIATPLGRLIAREKAEVRLPLTPDEVVQLKLPLAFRLPEDETVDRERLIDVTLSSPAYPGITWPGVITRTEASVDAKNQVIYVVAEIKAPFDPPGSPLPIGTFVKARMQGKDLPNTIRVPEASIINDHFVWVVDGDSKLRRQTVNRLYSSNGMVIASLPENAPPTPYHISVRPLPSFRNGQEVKAETKTRASESSTANNDDVTP</sequence>
<dbReference type="Gene3D" id="1.10.287.470">
    <property type="entry name" value="Helix hairpin bin"/>
    <property type="match status" value="1"/>
</dbReference>
<dbReference type="AlphaFoldDB" id="A0A851GGS2"/>
<dbReference type="InterPro" id="IPR006143">
    <property type="entry name" value="RND_pump_MFP"/>
</dbReference>
<accession>A0A851GGS2</accession>
<proteinExistence type="inferred from homology"/>
<keyword evidence="2" id="KW-0175">Coiled coil</keyword>
<evidence type="ECO:0000313" key="6">
    <source>
        <dbReference type="Proteomes" id="UP000557872"/>
    </source>
</evidence>
<feature type="compositionally biased region" description="Basic and acidic residues" evidence="3">
    <location>
        <begin position="388"/>
        <end position="398"/>
    </location>
</feature>
<feature type="transmembrane region" description="Helical" evidence="4">
    <location>
        <begin position="7"/>
        <end position="29"/>
    </location>
</feature>
<comment type="caution">
    <text evidence="5">The sequence shown here is derived from an EMBL/GenBank/DDBJ whole genome shotgun (WGS) entry which is preliminary data.</text>
</comment>
<protein>
    <submittedName>
        <fullName evidence="5">Efflux RND transporter periplasmic adaptor subunit</fullName>
    </submittedName>
</protein>
<feature type="coiled-coil region" evidence="2">
    <location>
        <begin position="162"/>
        <end position="189"/>
    </location>
</feature>
<dbReference type="SUPFAM" id="SSF111369">
    <property type="entry name" value="HlyD-like secretion proteins"/>
    <property type="match status" value="1"/>
</dbReference>
<feature type="region of interest" description="Disordered" evidence="3">
    <location>
        <begin position="373"/>
        <end position="411"/>
    </location>
</feature>
<dbReference type="GO" id="GO:0015562">
    <property type="term" value="F:efflux transmembrane transporter activity"/>
    <property type="evidence" value="ECO:0007669"/>
    <property type="project" value="TreeGrafter"/>
</dbReference>
<reference evidence="5 6" key="1">
    <citation type="submission" date="2020-07" db="EMBL/GenBank/DDBJ databases">
        <title>Roseicoccus Jingziensis gen. nov., sp. nov., isolated from coastal seawater.</title>
        <authorList>
            <person name="Feng X."/>
        </authorList>
    </citation>
    <scope>NUCLEOTIDE SEQUENCE [LARGE SCALE GENOMIC DNA]</scope>
    <source>
        <strain evidence="5 6">N1E253</strain>
    </source>
</reference>
<dbReference type="NCBIfam" id="TIGR01730">
    <property type="entry name" value="RND_mfp"/>
    <property type="match status" value="1"/>
</dbReference>
<comment type="similarity">
    <text evidence="1">Belongs to the membrane fusion protein (MFP) (TC 8.A.1) family.</text>
</comment>
<keyword evidence="4" id="KW-1133">Transmembrane helix</keyword>
<dbReference type="GO" id="GO:1990281">
    <property type="term" value="C:efflux pump complex"/>
    <property type="evidence" value="ECO:0007669"/>
    <property type="project" value="TreeGrafter"/>
</dbReference>
<evidence type="ECO:0000256" key="4">
    <source>
        <dbReference type="SAM" id="Phobius"/>
    </source>
</evidence>
<keyword evidence="6" id="KW-1185">Reference proteome</keyword>
<dbReference type="Gene3D" id="2.40.30.170">
    <property type="match status" value="1"/>
</dbReference>
<dbReference type="PANTHER" id="PTHR30469">
    <property type="entry name" value="MULTIDRUG RESISTANCE PROTEIN MDTA"/>
    <property type="match status" value="1"/>
</dbReference>
<dbReference type="EMBL" id="JACBAZ010000001">
    <property type="protein sequence ID" value="NWK54337.1"/>
    <property type="molecule type" value="Genomic_DNA"/>
</dbReference>